<feature type="region of interest" description="Disordered" evidence="2">
    <location>
        <begin position="81"/>
        <end position="105"/>
    </location>
</feature>
<reference evidence="4" key="1">
    <citation type="submission" date="2019-08" db="EMBL/GenBank/DDBJ databases">
        <title>The genome of the North American firefly Photinus pyralis.</title>
        <authorList>
            <consortium name="Photinus pyralis genome working group"/>
            <person name="Fallon T.R."/>
            <person name="Sander Lower S.E."/>
            <person name="Weng J.-K."/>
        </authorList>
    </citation>
    <scope>NUCLEOTIDE SEQUENCE</scope>
    <source>
        <strain evidence="4">TRF0915ILg1</strain>
        <tissue evidence="4">Whole body</tissue>
    </source>
</reference>
<comment type="caution">
    <text evidence="4">The sequence shown here is derived from an EMBL/GenBank/DDBJ whole genome shotgun (WGS) entry which is preliminary data.</text>
</comment>
<keyword evidence="3" id="KW-0472">Membrane</keyword>
<evidence type="ECO:0000256" key="3">
    <source>
        <dbReference type="SAM" id="Phobius"/>
    </source>
</evidence>
<evidence type="ECO:0000256" key="1">
    <source>
        <dbReference type="ARBA" id="ARBA00017902"/>
    </source>
</evidence>
<sequence>MGDEGGFDPCECIWGHEMAMRRLLSLLRQSQAYCTDTECFQNVTGPQNQNLDNCFLFMILTFIFAVVMFYFRPRSQRNTLLEDVSKPSNNNDANGTPPSPPPTAS</sequence>
<dbReference type="GO" id="GO:0005783">
    <property type="term" value="C:endoplasmic reticulum"/>
    <property type="evidence" value="ECO:0007669"/>
    <property type="project" value="TreeGrafter"/>
</dbReference>
<feature type="transmembrane region" description="Helical" evidence="3">
    <location>
        <begin position="55"/>
        <end position="71"/>
    </location>
</feature>
<feature type="compositionally biased region" description="Polar residues" evidence="2">
    <location>
        <begin position="86"/>
        <end position="96"/>
    </location>
</feature>
<dbReference type="EMBL" id="VTPC01090987">
    <property type="protein sequence ID" value="KAF2880312.1"/>
    <property type="molecule type" value="Genomic_DNA"/>
</dbReference>
<keyword evidence="3" id="KW-1133">Transmembrane helix</keyword>
<dbReference type="AlphaFoldDB" id="A0A8K0C9N3"/>
<evidence type="ECO:0000256" key="2">
    <source>
        <dbReference type="SAM" id="MobiDB-lite"/>
    </source>
</evidence>
<name>A0A8K0C9N3_IGNLU</name>
<dbReference type="InterPro" id="IPR020309">
    <property type="entry name" value="Smim-14"/>
</dbReference>
<proteinExistence type="predicted"/>
<evidence type="ECO:0000313" key="5">
    <source>
        <dbReference type="Proteomes" id="UP000801492"/>
    </source>
</evidence>
<dbReference type="PANTHER" id="PTHR31019:SF1">
    <property type="entry name" value="SMALL INTEGRAL MEMBRANE PROTEIN 14"/>
    <property type="match status" value="1"/>
</dbReference>
<organism evidence="4 5">
    <name type="scientific">Ignelater luminosus</name>
    <name type="common">Cucubano</name>
    <name type="synonym">Pyrophorus luminosus</name>
    <dbReference type="NCBI Taxonomy" id="2038154"/>
    <lineage>
        <taxon>Eukaryota</taxon>
        <taxon>Metazoa</taxon>
        <taxon>Ecdysozoa</taxon>
        <taxon>Arthropoda</taxon>
        <taxon>Hexapoda</taxon>
        <taxon>Insecta</taxon>
        <taxon>Pterygota</taxon>
        <taxon>Neoptera</taxon>
        <taxon>Endopterygota</taxon>
        <taxon>Coleoptera</taxon>
        <taxon>Polyphaga</taxon>
        <taxon>Elateriformia</taxon>
        <taxon>Elateroidea</taxon>
        <taxon>Elateridae</taxon>
        <taxon>Agrypninae</taxon>
        <taxon>Pyrophorini</taxon>
        <taxon>Ignelater</taxon>
    </lineage>
</organism>
<keyword evidence="5" id="KW-1185">Reference proteome</keyword>
<protein>
    <recommendedName>
        <fullName evidence="1">Small integral membrane protein 14</fullName>
    </recommendedName>
</protein>
<dbReference type="Proteomes" id="UP000801492">
    <property type="component" value="Unassembled WGS sequence"/>
</dbReference>
<gene>
    <name evidence="4" type="ORF">ILUMI_25870</name>
</gene>
<dbReference type="Pfam" id="PF11027">
    <property type="entry name" value="DUF2615"/>
    <property type="match status" value="1"/>
</dbReference>
<accession>A0A8K0C9N3</accession>
<keyword evidence="3" id="KW-0812">Transmembrane</keyword>
<dbReference type="PANTHER" id="PTHR31019">
    <property type="entry name" value="SMALL INTEGRAL MEMBRANE PROTEIN 14"/>
    <property type="match status" value="1"/>
</dbReference>
<evidence type="ECO:0000313" key="4">
    <source>
        <dbReference type="EMBL" id="KAF2880312.1"/>
    </source>
</evidence>
<dbReference type="OrthoDB" id="10054061at2759"/>